<evidence type="ECO:0000256" key="1">
    <source>
        <dbReference type="ARBA" id="ARBA00008136"/>
    </source>
</evidence>
<dbReference type="Pfam" id="PF02586">
    <property type="entry name" value="SRAP"/>
    <property type="match status" value="1"/>
</dbReference>
<evidence type="ECO:0000256" key="8">
    <source>
        <dbReference type="SAM" id="MobiDB-lite"/>
    </source>
</evidence>
<reference evidence="9 10" key="1">
    <citation type="submission" date="2023-04" db="EMBL/GenBank/DDBJ databases">
        <title>Genome of Basidiobolus ranarum AG-B5.</title>
        <authorList>
            <person name="Stajich J.E."/>
            <person name="Carter-House D."/>
            <person name="Gryganskyi A."/>
        </authorList>
    </citation>
    <scope>NUCLEOTIDE SEQUENCE [LARGE SCALE GENOMIC DNA]</scope>
    <source>
        <strain evidence="9 10">AG-B5</strain>
    </source>
</reference>
<dbReference type="PANTHER" id="PTHR13604:SF0">
    <property type="entry name" value="ABASIC SITE PROCESSING PROTEIN HMCES"/>
    <property type="match status" value="1"/>
</dbReference>
<dbReference type="EMBL" id="JASJQH010002150">
    <property type="protein sequence ID" value="KAK9760424.1"/>
    <property type="molecule type" value="Genomic_DNA"/>
</dbReference>
<comment type="similarity">
    <text evidence="1">Belongs to the SOS response-associated peptidase family.</text>
</comment>
<evidence type="ECO:0000256" key="4">
    <source>
        <dbReference type="ARBA" id="ARBA00022801"/>
    </source>
</evidence>
<comment type="caution">
    <text evidence="9">The sequence shown here is derived from an EMBL/GenBank/DDBJ whole genome shotgun (WGS) entry which is preliminary data.</text>
</comment>
<protein>
    <recommendedName>
        <fullName evidence="11">Embryonic stem cell-specific 5-hydroxymethylcytosine-binding protein</fullName>
    </recommendedName>
</protein>
<keyword evidence="3" id="KW-0227">DNA damage</keyword>
<feature type="compositionally biased region" description="Basic and acidic residues" evidence="8">
    <location>
        <begin position="278"/>
        <end position="304"/>
    </location>
</feature>
<dbReference type="InterPro" id="IPR036590">
    <property type="entry name" value="SRAP-like"/>
</dbReference>
<name>A0ABR2WG19_9FUNG</name>
<sequence>MCGRIVLSQDPQTLQNEFHIQRWQGRDQYRPSFNVAPSNNCPIIHVERGNDAPKNPNFEPVLISMKWGLSSPWMKHQPTNIRSDNKGLKMQKRCIVLTQGFYEWQRKGSNRQPYYIFRKNSPYVLMAGVYEVQTNQTGEQHYTFAIVTTDASKPMSFLHHRMPVIFPSLTSTEAQLWLNSETKWGQNYEDLLKPYEEDLTWYKVSSEVNKVSNDSKRCIEKLEESKMNIQNFIKKLNDPVENSVQIKEENCKPEFKQAIKEDSTFKLDQDKFIQTTKTEPDLLTKQSKRDLSNMKQEADKDSPKKKTQKITHFFQRK</sequence>
<dbReference type="Proteomes" id="UP001479436">
    <property type="component" value="Unassembled WGS sequence"/>
</dbReference>
<keyword evidence="7" id="KW-0456">Lyase</keyword>
<proteinExistence type="inferred from homology"/>
<dbReference type="PANTHER" id="PTHR13604">
    <property type="entry name" value="DC12-RELATED"/>
    <property type="match status" value="1"/>
</dbReference>
<keyword evidence="10" id="KW-1185">Reference proteome</keyword>
<accession>A0ABR2WG19</accession>
<evidence type="ECO:0000256" key="5">
    <source>
        <dbReference type="ARBA" id="ARBA00023124"/>
    </source>
</evidence>
<dbReference type="SUPFAM" id="SSF143081">
    <property type="entry name" value="BB1717-like"/>
    <property type="match status" value="1"/>
</dbReference>
<keyword evidence="2" id="KW-0645">Protease</keyword>
<dbReference type="InterPro" id="IPR003738">
    <property type="entry name" value="SRAP"/>
</dbReference>
<dbReference type="Gene3D" id="3.90.1680.10">
    <property type="entry name" value="SOS response associated peptidase-like"/>
    <property type="match status" value="1"/>
</dbReference>
<evidence type="ECO:0008006" key="11">
    <source>
        <dbReference type="Google" id="ProtNLM"/>
    </source>
</evidence>
<organism evidence="9 10">
    <name type="scientific">Basidiobolus ranarum</name>
    <dbReference type="NCBI Taxonomy" id="34480"/>
    <lineage>
        <taxon>Eukaryota</taxon>
        <taxon>Fungi</taxon>
        <taxon>Fungi incertae sedis</taxon>
        <taxon>Zoopagomycota</taxon>
        <taxon>Entomophthoromycotina</taxon>
        <taxon>Basidiobolomycetes</taxon>
        <taxon>Basidiobolales</taxon>
        <taxon>Basidiobolaceae</taxon>
        <taxon>Basidiobolus</taxon>
    </lineage>
</organism>
<evidence type="ECO:0000256" key="6">
    <source>
        <dbReference type="ARBA" id="ARBA00023125"/>
    </source>
</evidence>
<evidence type="ECO:0000256" key="3">
    <source>
        <dbReference type="ARBA" id="ARBA00022763"/>
    </source>
</evidence>
<feature type="region of interest" description="Disordered" evidence="8">
    <location>
        <begin position="278"/>
        <end position="317"/>
    </location>
</feature>
<evidence type="ECO:0000256" key="2">
    <source>
        <dbReference type="ARBA" id="ARBA00022670"/>
    </source>
</evidence>
<evidence type="ECO:0000256" key="7">
    <source>
        <dbReference type="ARBA" id="ARBA00023239"/>
    </source>
</evidence>
<feature type="compositionally biased region" description="Basic residues" evidence="8">
    <location>
        <begin position="305"/>
        <end position="317"/>
    </location>
</feature>
<evidence type="ECO:0000313" key="9">
    <source>
        <dbReference type="EMBL" id="KAK9760424.1"/>
    </source>
</evidence>
<keyword evidence="6" id="KW-0238">DNA-binding</keyword>
<keyword evidence="5" id="KW-0190">Covalent protein-DNA linkage</keyword>
<gene>
    <name evidence="9" type="ORF">K7432_015539</name>
</gene>
<evidence type="ECO:0000313" key="10">
    <source>
        <dbReference type="Proteomes" id="UP001479436"/>
    </source>
</evidence>
<keyword evidence="4" id="KW-0378">Hydrolase</keyword>